<dbReference type="InterPro" id="IPR018219">
    <property type="entry name" value="Tpx_CS"/>
</dbReference>
<dbReference type="Gene3D" id="3.40.30.10">
    <property type="entry name" value="Glutaredoxin"/>
    <property type="match status" value="1"/>
</dbReference>
<evidence type="ECO:0000313" key="9">
    <source>
        <dbReference type="Proteomes" id="UP000267081"/>
    </source>
</evidence>
<dbReference type="AlphaFoldDB" id="A0A3R9DDV8"/>
<dbReference type="InterPro" id="IPR013766">
    <property type="entry name" value="Thioredoxin_domain"/>
</dbReference>
<comment type="miscellaneous">
    <text evidence="6">The active site is a conserved redox-active cysteine residue, the peroxidatic cysteine (C(P)), which makes the nucleophilic attack on the peroxide substrate. The peroxide oxidizes the C(P)-SH to cysteine sulfenic acid (C(P)-SOH), which then reacts with another cysteine residue, the resolving cysteine (C(R)), to form a disulfide bridge. The disulfide is subsequently reduced by an appropriate electron donor to complete the catalytic cycle. In this atypical 2-Cys peroxiredoxin, C(R) is present in the same subunit to form an intramolecular disulfide. The disulfide is subsequently reduced by thioredoxin.</text>
</comment>
<dbReference type="NCBIfam" id="NF001808">
    <property type="entry name" value="PRK00522.1"/>
    <property type="match status" value="1"/>
</dbReference>
<keyword evidence="3 6" id="KW-0560">Oxidoreductase</keyword>
<dbReference type="PANTHER" id="PTHR43110">
    <property type="entry name" value="THIOL PEROXIDASE"/>
    <property type="match status" value="1"/>
</dbReference>
<dbReference type="CDD" id="cd03014">
    <property type="entry name" value="PRX_Atyp2cys"/>
    <property type="match status" value="1"/>
</dbReference>
<dbReference type="EMBL" id="RSEC01000060">
    <property type="protein sequence ID" value="RSD10788.1"/>
    <property type="molecule type" value="Genomic_DNA"/>
</dbReference>
<feature type="active site" description="Cysteine sulfenic acid (-SOH) intermediate" evidence="6">
    <location>
        <position position="67"/>
    </location>
</feature>
<proteinExistence type="inferred from homology"/>
<keyword evidence="4 6" id="KW-1015">Disulfide bond</keyword>
<keyword evidence="5 6" id="KW-0676">Redox-active center</keyword>
<dbReference type="Proteomes" id="UP000267081">
    <property type="component" value="Unassembled WGS sequence"/>
</dbReference>
<dbReference type="OrthoDB" id="9781543at2"/>
<evidence type="ECO:0000256" key="3">
    <source>
        <dbReference type="ARBA" id="ARBA00023002"/>
    </source>
</evidence>
<comment type="subunit">
    <text evidence="6">Homodimer.</text>
</comment>
<reference evidence="8 9" key="1">
    <citation type="submission" date="2018-12" db="EMBL/GenBank/DDBJ databases">
        <title>Amycolatopsis eburnea sp. nov. actinomycete associate with arbuscular mycorrhiza fungal spore.</title>
        <authorList>
            <person name="Lumyong S."/>
            <person name="Chaiya L."/>
        </authorList>
    </citation>
    <scope>NUCLEOTIDE SEQUENCE [LARGE SCALE GENOMIC DNA]</scope>
    <source>
        <strain evidence="8 9">GLM-1</strain>
    </source>
</reference>
<dbReference type="InterPro" id="IPR013740">
    <property type="entry name" value="Redoxin"/>
</dbReference>
<keyword evidence="1 6" id="KW-0575">Peroxidase</keyword>
<evidence type="ECO:0000256" key="5">
    <source>
        <dbReference type="ARBA" id="ARBA00023284"/>
    </source>
</evidence>
<evidence type="ECO:0000256" key="4">
    <source>
        <dbReference type="ARBA" id="ARBA00023157"/>
    </source>
</evidence>
<dbReference type="InterPro" id="IPR002065">
    <property type="entry name" value="TPX"/>
</dbReference>
<accession>A0A3R9DDV8</accession>
<dbReference type="InterPro" id="IPR050455">
    <property type="entry name" value="Tpx_Peroxidase_subfamily"/>
</dbReference>
<protein>
    <recommendedName>
        <fullName evidence="6">Thiol peroxidase</fullName>
        <shortName evidence="6">Tpx</shortName>
        <ecNumber evidence="6">1.11.1.24</ecNumber>
    </recommendedName>
    <alternativeName>
        <fullName evidence="6">Peroxiredoxin tpx</fullName>
        <shortName evidence="6">Prx</shortName>
    </alternativeName>
    <alternativeName>
        <fullName evidence="6">Thioredoxin peroxidase</fullName>
    </alternativeName>
    <alternativeName>
        <fullName evidence="6">Thioredoxin-dependent peroxiredoxin</fullName>
    </alternativeName>
</protein>
<evidence type="ECO:0000256" key="2">
    <source>
        <dbReference type="ARBA" id="ARBA00022862"/>
    </source>
</evidence>
<organism evidence="8 9">
    <name type="scientific">Amycolatopsis eburnea</name>
    <dbReference type="NCBI Taxonomy" id="2267691"/>
    <lineage>
        <taxon>Bacteria</taxon>
        <taxon>Bacillati</taxon>
        <taxon>Actinomycetota</taxon>
        <taxon>Actinomycetes</taxon>
        <taxon>Pseudonocardiales</taxon>
        <taxon>Pseudonocardiaceae</taxon>
        <taxon>Amycolatopsis</taxon>
    </lineage>
</organism>
<name>A0A3R9DDV8_9PSEU</name>
<dbReference type="PANTHER" id="PTHR43110:SF1">
    <property type="entry name" value="THIOL PEROXIDASE"/>
    <property type="match status" value="1"/>
</dbReference>
<evidence type="ECO:0000259" key="7">
    <source>
        <dbReference type="PROSITE" id="PS51352"/>
    </source>
</evidence>
<dbReference type="Pfam" id="PF08534">
    <property type="entry name" value="Redoxin"/>
    <property type="match status" value="1"/>
</dbReference>
<dbReference type="RefSeq" id="WP_125314931.1">
    <property type="nucleotide sequence ID" value="NZ_RSEC01000060.1"/>
</dbReference>
<comment type="similarity">
    <text evidence="6">Belongs to the peroxiredoxin family. Tpx subfamily.</text>
</comment>
<evidence type="ECO:0000256" key="1">
    <source>
        <dbReference type="ARBA" id="ARBA00022559"/>
    </source>
</evidence>
<dbReference type="HAMAP" id="MF_00269">
    <property type="entry name" value="Tpx"/>
    <property type="match status" value="1"/>
</dbReference>
<dbReference type="PROSITE" id="PS01265">
    <property type="entry name" value="TPX"/>
    <property type="match status" value="1"/>
</dbReference>
<comment type="catalytic activity">
    <reaction evidence="6">
        <text>a hydroperoxide + [thioredoxin]-dithiol = an alcohol + [thioredoxin]-disulfide + H2O</text>
        <dbReference type="Rhea" id="RHEA:62620"/>
        <dbReference type="Rhea" id="RHEA-COMP:10698"/>
        <dbReference type="Rhea" id="RHEA-COMP:10700"/>
        <dbReference type="ChEBI" id="CHEBI:15377"/>
        <dbReference type="ChEBI" id="CHEBI:29950"/>
        <dbReference type="ChEBI" id="CHEBI:30879"/>
        <dbReference type="ChEBI" id="CHEBI:35924"/>
        <dbReference type="ChEBI" id="CHEBI:50058"/>
        <dbReference type="EC" id="1.11.1.24"/>
    </reaction>
</comment>
<gene>
    <name evidence="6" type="primary">tpx</name>
    <name evidence="8" type="ORF">EIY87_39040</name>
</gene>
<sequence length="179" mass="18772">MNAIPERTGVTTFRGRPVTLLGPAVGVGDQAPDFTLVAPDMSPVASASLAGRVRIVSVVPSLETPVCDLQTRRFNEEVAGLGDVSVLTVSVDLPFAQARWCGAAGIEGALVGSDHRDLSFGTAYGVVIKEFRLLARAVFVIDANDTVVHAEYVPEIGEHPDYDAVLAAAKSAESARRAA</sequence>
<comment type="function">
    <text evidence="6">Thiol-specific peroxidase that catalyzes the reduction of hydrogen peroxide and organic hydroperoxides to water and alcohols, respectively. Plays a role in cell protection against oxidative stress by detoxifying peroxides.</text>
</comment>
<dbReference type="PROSITE" id="PS51352">
    <property type="entry name" value="THIOREDOXIN_2"/>
    <property type="match status" value="1"/>
</dbReference>
<dbReference type="SUPFAM" id="SSF52833">
    <property type="entry name" value="Thioredoxin-like"/>
    <property type="match status" value="1"/>
</dbReference>
<keyword evidence="9" id="KW-1185">Reference proteome</keyword>
<evidence type="ECO:0000256" key="6">
    <source>
        <dbReference type="HAMAP-Rule" id="MF_00269"/>
    </source>
</evidence>
<keyword evidence="2 6" id="KW-0049">Antioxidant</keyword>
<comment type="caution">
    <text evidence="8">The sequence shown here is derived from an EMBL/GenBank/DDBJ whole genome shotgun (WGS) entry which is preliminary data.</text>
</comment>
<feature type="domain" description="Thioredoxin" evidence="7">
    <location>
        <begin position="25"/>
        <end position="174"/>
    </location>
</feature>
<dbReference type="EC" id="1.11.1.24" evidence="6"/>
<dbReference type="InterPro" id="IPR036249">
    <property type="entry name" value="Thioredoxin-like_sf"/>
</dbReference>
<dbReference type="GO" id="GO:0008379">
    <property type="term" value="F:thioredoxin peroxidase activity"/>
    <property type="evidence" value="ECO:0007669"/>
    <property type="project" value="UniProtKB-UniRule"/>
</dbReference>
<feature type="disulfide bond" description="Redox-active" evidence="6">
    <location>
        <begin position="67"/>
        <end position="101"/>
    </location>
</feature>
<evidence type="ECO:0000313" key="8">
    <source>
        <dbReference type="EMBL" id="RSD10788.1"/>
    </source>
</evidence>